<dbReference type="Gene3D" id="1.10.357.10">
    <property type="entry name" value="Tetracycline Repressor, domain 2"/>
    <property type="match status" value="1"/>
</dbReference>
<evidence type="ECO:0000313" key="2">
    <source>
        <dbReference type="EMBL" id="MBB5781531.1"/>
    </source>
</evidence>
<comment type="caution">
    <text evidence="2">The sequence shown here is derived from an EMBL/GenBank/DDBJ whole genome shotgun (WGS) entry which is preliminary data.</text>
</comment>
<proteinExistence type="predicted"/>
<feature type="compositionally biased region" description="Basic and acidic residues" evidence="1">
    <location>
        <begin position="1"/>
        <end position="20"/>
    </location>
</feature>
<dbReference type="RefSeq" id="WP_185074817.1">
    <property type="nucleotide sequence ID" value="NZ_JACHMB010000001.1"/>
</dbReference>
<name>A0A7W9GD10_9ACTN</name>
<dbReference type="AlphaFoldDB" id="A0A7W9GD10"/>
<dbReference type="Proteomes" id="UP000579153">
    <property type="component" value="Unassembled WGS sequence"/>
</dbReference>
<reference evidence="2 3" key="1">
    <citation type="submission" date="2020-08" db="EMBL/GenBank/DDBJ databases">
        <title>Sequencing the genomes of 1000 actinobacteria strains.</title>
        <authorList>
            <person name="Klenk H.-P."/>
        </authorList>
    </citation>
    <scope>NUCLEOTIDE SEQUENCE [LARGE SCALE GENOMIC DNA]</scope>
    <source>
        <strain evidence="2 3">DSM 45507</strain>
    </source>
</reference>
<evidence type="ECO:0000256" key="1">
    <source>
        <dbReference type="SAM" id="MobiDB-lite"/>
    </source>
</evidence>
<gene>
    <name evidence="2" type="ORF">HD596_008287</name>
</gene>
<feature type="region of interest" description="Disordered" evidence="1">
    <location>
        <begin position="1"/>
        <end position="21"/>
    </location>
</feature>
<sequence>MRDTIRTLGEHDAEQGHEPGEIWSLRTKHATLTAEDEDLRGRASHYELERLIATAIGKDTGLPPDTLAPRLTAYTLVGGLRELYTTPEAHHGDTTTEELRPLVDRMHSFARAGLAEPA</sequence>
<organism evidence="2 3">
    <name type="scientific">Nonomuraea jabiensis</name>
    <dbReference type="NCBI Taxonomy" id="882448"/>
    <lineage>
        <taxon>Bacteria</taxon>
        <taxon>Bacillati</taxon>
        <taxon>Actinomycetota</taxon>
        <taxon>Actinomycetes</taxon>
        <taxon>Streptosporangiales</taxon>
        <taxon>Streptosporangiaceae</taxon>
        <taxon>Nonomuraea</taxon>
    </lineage>
</organism>
<keyword evidence="3" id="KW-1185">Reference proteome</keyword>
<evidence type="ECO:0008006" key="4">
    <source>
        <dbReference type="Google" id="ProtNLM"/>
    </source>
</evidence>
<accession>A0A7W9GD10</accession>
<evidence type="ECO:0000313" key="3">
    <source>
        <dbReference type="Proteomes" id="UP000579153"/>
    </source>
</evidence>
<dbReference type="EMBL" id="JACHMB010000001">
    <property type="protein sequence ID" value="MBB5781531.1"/>
    <property type="molecule type" value="Genomic_DNA"/>
</dbReference>
<protein>
    <recommendedName>
        <fullName evidence="4">MftR C-terminal domain-containing protein</fullName>
    </recommendedName>
</protein>